<evidence type="ECO:0000313" key="2">
    <source>
        <dbReference type="Proteomes" id="UP001596978"/>
    </source>
</evidence>
<keyword evidence="2" id="KW-1185">Reference proteome</keyword>
<gene>
    <name evidence="1" type="ORF">ACFQ1M_18115</name>
</gene>
<proteinExistence type="predicted"/>
<comment type="caution">
    <text evidence="1">The sequence shown here is derived from an EMBL/GenBank/DDBJ whole genome shotgun (WGS) entry which is preliminary data.</text>
</comment>
<dbReference type="RefSeq" id="WP_386411211.1">
    <property type="nucleotide sequence ID" value="NZ_JBHTJH010000025.1"/>
</dbReference>
<dbReference type="EMBL" id="JBHTJH010000025">
    <property type="protein sequence ID" value="MFD0864136.1"/>
    <property type="molecule type" value="Genomic_DNA"/>
</dbReference>
<accession>A0ABW3D526</accession>
<organism evidence="1 2">
    <name type="scientific">Sungkyunkwania multivorans</name>
    <dbReference type="NCBI Taxonomy" id="1173618"/>
    <lineage>
        <taxon>Bacteria</taxon>
        <taxon>Pseudomonadati</taxon>
        <taxon>Bacteroidota</taxon>
        <taxon>Flavobacteriia</taxon>
        <taxon>Flavobacteriales</taxon>
        <taxon>Flavobacteriaceae</taxon>
        <taxon>Sungkyunkwania</taxon>
    </lineage>
</organism>
<name>A0ABW3D526_9FLAO</name>
<dbReference type="Proteomes" id="UP001596978">
    <property type="component" value="Unassembled WGS sequence"/>
</dbReference>
<protein>
    <submittedName>
        <fullName evidence="1">Phosphoribosylpyrophosphate synthetase</fullName>
    </submittedName>
</protein>
<sequence>MERSYESLSKAIEALTKEGYTIDFNLVDEGIESKHLKERWTASQCEVVRFFRFEGMTSTDDSSILYAIKTKDGKKGLLVDSYGVYAGQISEEMLKKLKVH</sequence>
<reference evidence="2" key="1">
    <citation type="journal article" date="2019" name="Int. J. Syst. Evol. Microbiol.">
        <title>The Global Catalogue of Microorganisms (GCM) 10K type strain sequencing project: providing services to taxonomists for standard genome sequencing and annotation.</title>
        <authorList>
            <consortium name="The Broad Institute Genomics Platform"/>
            <consortium name="The Broad Institute Genome Sequencing Center for Infectious Disease"/>
            <person name="Wu L."/>
            <person name="Ma J."/>
        </authorList>
    </citation>
    <scope>NUCLEOTIDE SEQUENCE [LARGE SCALE GENOMIC DNA]</scope>
    <source>
        <strain evidence="2">CCUG 62952</strain>
    </source>
</reference>
<evidence type="ECO:0000313" key="1">
    <source>
        <dbReference type="EMBL" id="MFD0864136.1"/>
    </source>
</evidence>